<dbReference type="PIRSF" id="PIRSF002190">
    <property type="entry name" value="Ribosomal_L18a"/>
    <property type="match status" value="1"/>
</dbReference>
<keyword evidence="7" id="KW-1185">Reference proteome</keyword>
<dbReference type="Pfam" id="PF01775">
    <property type="entry name" value="Ribosomal_L18A"/>
    <property type="match status" value="1"/>
</dbReference>
<evidence type="ECO:0000259" key="5">
    <source>
        <dbReference type="Pfam" id="PF01775"/>
    </source>
</evidence>
<evidence type="ECO:0000256" key="4">
    <source>
        <dbReference type="PIRNR" id="PIRNR002190"/>
    </source>
</evidence>
<dbReference type="RefSeq" id="XP_028865424.1">
    <property type="nucleotide sequence ID" value="XM_029009591.1"/>
</dbReference>
<dbReference type="InterPro" id="IPR023573">
    <property type="entry name" value="Ribosomal_eL20_dom"/>
</dbReference>
<protein>
    <recommendedName>
        <fullName evidence="4">60S ribosomal protein L18a</fullName>
    </recommendedName>
</protein>
<keyword evidence="2 4" id="KW-0689">Ribosomal protein</keyword>
<dbReference type="Gene3D" id="3.10.20.10">
    <property type="match status" value="2"/>
</dbReference>
<dbReference type="InterPro" id="IPR021138">
    <property type="entry name" value="Ribosomal_eL20_eukaryotes"/>
</dbReference>
<evidence type="ECO:0000256" key="3">
    <source>
        <dbReference type="ARBA" id="ARBA00023274"/>
    </source>
</evidence>
<reference evidence="6 7" key="1">
    <citation type="journal article" date="2017" name="BMC Genomics">
        <title>Whole-genome assembly of Babesia ovata and comparative genomics between closely related pathogens.</title>
        <authorList>
            <person name="Yamagishi J."/>
            <person name="Asada M."/>
            <person name="Hakimi H."/>
            <person name="Tanaka T.Q."/>
            <person name="Sugimoto C."/>
            <person name="Kawazu S."/>
        </authorList>
    </citation>
    <scope>NUCLEOTIDE SEQUENCE [LARGE SCALE GENOMIC DNA]</scope>
    <source>
        <strain evidence="6 7">Miyake</strain>
    </source>
</reference>
<comment type="similarity">
    <text evidence="1 4">Belongs to the eukaryotic ribosomal protein eL20 family.</text>
</comment>
<keyword evidence="3 4" id="KW-0687">Ribonucleoprotein</keyword>
<dbReference type="HAMAP" id="MF_00273">
    <property type="entry name" value="Ribosomal_eL20"/>
    <property type="match status" value="1"/>
</dbReference>
<name>A0A2H6K864_9APIC</name>
<dbReference type="FunFam" id="3.10.20.10:FF:000002">
    <property type="entry name" value="60S ribosomal protein L18a"/>
    <property type="match status" value="1"/>
</dbReference>
<dbReference type="SUPFAM" id="SSF160374">
    <property type="entry name" value="RplX-like"/>
    <property type="match status" value="1"/>
</dbReference>
<dbReference type="VEuPathDB" id="PiroplasmaDB:BOVATA_006740"/>
<organism evidence="6 7">
    <name type="scientific">Babesia ovata</name>
    <dbReference type="NCBI Taxonomy" id="189622"/>
    <lineage>
        <taxon>Eukaryota</taxon>
        <taxon>Sar</taxon>
        <taxon>Alveolata</taxon>
        <taxon>Apicomplexa</taxon>
        <taxon>Aconoidasida</taxon>
        <taxon>Piroplasmida</taxon>
        <taxon>Babesiidae</taxon>
        <taxon>Babesia</taxon>
    </lineage>
</organism>
<evidence type="ECO:0000256" key="1">
    <source>
        <dbReference type="ARBA" id="ARBA00009362"/>
    </source>
</evidence>
<accession>A0A2H6K864</accession>
<dbReference type="GO" id="GO:1990904">
    <property type="term" value="C:ribonucleoprotein complex"/>
    <property type="evidence" value="ECO:0007669"/>
    <property type="project" value="UniProtKB-KW"/>
</dbReference>
<dbReference type="OrthoDB" id="1294322at2759"/>
<evidence type="ECO:0000256" key="2">
    <source>
        <dbReference type="ARBA" id="ARBA00022980"/>
    </source>
</evidence>
<feature type="domain" description="Large ribosomal subunit protein eL20" evidence="5">
    <location>
        <begin position="18"/>
        <end position="138"/>
    </location>
</feature>
<sequence length="188" mass="21601">MVKRSDAKRKPSLSQNLTHFHVVGRAAPSKKNPNPLIYRMNIFAKNSVLAKGRFWYFMRKLQKAKRSGGEILACNVLLEPKPTTVKNYGVLLRYECRTGIHNMYKEYRDTSLTGAISQMYGEMAGRDKARASCIQIIRAREIAESDCRKVRTTQLHNTKLKFPILRPQSFVNKADRETFADHRPSLSL</sequence>
<evidence type="ECO:0000313" key="6">
    <source>
        <dbReference type="EMBL" id="GBE59181.1"/>
    </source>
</evidence>
<dbReference type="PANTHER" id="PTHR10052">
    <property type="entry name" value="60S RIBOSOMAL PROTEIN L18A"/>
    <property type="match status" value="1"/>
</dbReference>
<dbReference type="GeneID" id="39872951"/>
<dbReference type="InterPro" id="IPR028877">
    <property type="entry name" value="Ribosomal_eL20"/>
</dbReference>
<dbReference type="GO" id="GO:0003735">
    <property type="term" value="F:structural constituent of ribosome"/>
    <property type="evidence" value="ECO:0007669"/>
    <property type="project" value="InterPro"/>
</dbReference>
<dbReference type="GO" id="GO:0006412">
    <property type="term" value="P:translation"/>
    <property type="evidence" value="ECO:0007669"/>
    <property type="project" value="InterPro"/>
</dbReference>
<dbReference type="EMBL" id="BDSA01000001">
    <property type="protein sequence ID" value="GBE59181.1"/>
    <property type="molecule type" value="Genomic_DNA"/>
</dbReference>
<comment type="caution">
    <text evidence="6">The sequence shown here is derived from an EMBL/GenBank/DDBJ whole genome shotgun (WGS) entry which is preliminary data.</text>
</comment>
<evidence type="ECO:0000313" key="7">
    <source>
        <dbReference type="Proteomes" id="UP000236319"/>
    </source>
</evidence>
<dbReference type="FunFam" id="3.10.20.10:FF:000001">
    <property type="entry name" value="60S ribosomal protein L18a"/>
    <property type="match status" value="1"/>
</dbReference>
<dbReference type="GO" id="GO:0005840">
    <property type="term" value="C:ribosome"/>
    <property type="evidence" value="ECO:0007669"/>
    <property type="project" value="UniProtKB-KW"/>
</dbReference>
<proteinExistence type="inferred from homology"/>
<dbReference type="AlphaFoldDB" id="A0A2H6K864"/>
<gene>
    <name evidence="6" type="ORF">BOVATA_006740</name>
</gene>
<dbReference type="Proteomes" id="UP000236319">
    <property type="component" value="Unassembled WGS sequence"/>
</dbReference>